<dbReference type="EMBL" id="VIRB01000092">
    <property type="protein sequence ID" value="NDO69959.1"/>
    <property type="molecule type" value="Genomic_DNA"/>
</dbReference>
<evidence type="ECO:0000313" key="1">
    <source>
        <dbReference type="EMBL" id="NDO69959.1"/>
    </source>
</evidence>
<feature type="non-terminal residue" evidence="3">
    <location>
        <position position="1"/>
    </location>
</feature>
<dbReference type="EMBL" id="VIRB01000133">
    <property type="protein sequence ID" value="NDO71162.1"/>
    <property type="molecule type" value="Genomic_DNA"/>
</dbReference>
<comment type="caution">
    <text evidence="3">The sequence shown here is derived from an EMBL/GenBank/DDBJ whole genome shotgun (WGS) entry which is preliminary data.</text>
</comment>
<evidence type="ECO:0000313" key="4">
    <source>
        <dbReference type="EMBL" id="NDO71769.1"/>
    </source>
</evidence>
<accession>A0A9X5CAX9</accession>
<dbReference type="EMBL" id="VIRB01000132">
    <property type="protein sequence ID" value="NDO71158.1"/>
    <property type="molecule type" value="Genomic_DNA"/>
</dbReference>
<protein>
    <submittedName>
        <fullName evidence="3">Transposase</fullName>
    </submittedName>
</protein>
<reference evidence="3 6" key="1">
    <citation type="submission" date="2019-07" db="EMBL/GenBank/DDBJ databases">
        <title>Draft genome sequences of 15 bacterial species constituting the stable defined intestinal microbiota of the GM15 gnotobiotic mouse model.</title>
        <authorList>
            <person name="Elie C."/>
            <person name="Mathieu A."/>
            <person name="Saliou A."/>
            <person name="Darnaud M."/>
            <person name="Leulier F."/>
            <person name="Tamellini A."/>
        </authorList>
    </citation>
    <scope>NUCLEOTIDE SEQUENCE [LARGE SCALE GENOMIC DNA]</scope>
    <source>
        <strain evidence="6">ASF 502</strain>
        <strain evidence="3">MD300</strain>
    </source>
</reference>
<dbReference type="EMBL" id="VIRB01000145">
    <property type="protein sequence ID" value="NDO71769.1"/>
    <property type="molecule type" value="Genomic_DNA"/>
</dbReference>
<name>A0A9X5CAX9_9FIRM</name>
<dbReference type="EMBL" id="VIRB01000154">
    <property type="protein sequence ID" value="NDO72102.1"/>
    <property type="molecule type" value="Genomic_DNA"/>
</dbReference>
<proteinExistence type="predicted"/>
<evidence type="ECO:0000313" key="6">
    <source>
        <dbReference type="Proteomes" id="UP000474104"/>
    </source>
</evidence>
<sequence length="90" mass="10264">VRAIEMHMAQSCIAMGILQSISVSSLGKLSSNQLRYQRTPSKGRVSEAALMAYLRKYFFLFMEKQPELRITQIIRKQQDSSGSYWDSLAS</sequence>
<evidence type="ECO:0000313" key="2">
    <source>
        <dbReference type="EMBL" id="NDO71158.1"/>
    </source>
</evidence>
<dbReference type="Proteomes" id="UP000474104">
    <property type="component" value="Unassembled WGS sequence"/>
</dbReference>
<evidence type="ECO:0000313" key="3">
    <source>
        <dbReference type="EMBL" id="NDO71162.1"/>
    </source>
</evidence>
<dbReference type="AlphaFoldDB" id="A0A9X5CAX9"/>
<gene>
    <name evidence="1" type="ORF">FMM80_15285</name>
    <name evidence="2" type="ORF">FMM80_21890</name>
    <name evidence="3" type="ORF">FMM80_21930</name>
    <name evidence="4" type="ORF">FMM80_25175</name>
    <name evidence="5" type="ORF">FMM80_27060</name>
</gene>
<evidence type="ECO:0000313" key="5">
    <source>
        <dbReference type="EMBL" id="NDO72102.1"/>
    </source>
</evidence>
<organism evidence="3 6">
    <name type="scientific">Schaedlerella arabinosiphila</name>
    <dbReference type="NCBI Taxonomy" id="2044587"/>
    <lineage>
        <taxon>Bacteria</taxon>
        <taxon>Bacillati</taxon>
        <taxon>Bacillota</taxon>
        <taxon>Clostridia</taxon>
        <taxon>Lachnospirales</taxon>
        <taxon>Lachnospiraceae</taxon>
        <taxon>Schaedlerella</taxon>
    </lineage>
</organism>